<dbReference type="RefSeq" id="WP_083560491.1">
    <property type="nucleotide sequence ID" value="NZ_BJXR01000035.1"/>
</dbReference>
<dbReference type="Proteomes" id="UP000183760">
    <property type="component" value="Unassembled WGS sequence"/>
</dbReference>
<dbReference type="STRING" id="1334629.MFUL124B02_17230"/>
<dbReference type="EMBL" id="BJXR01000035">
    <property type="protein sequence ID" value="GEN09721.1"/>
    <property type="molecule type" value="Genomic_DNA"/>
</dbReference>
<evidence type="ECO:0000313" key="1">
    <source>
        <dbReference type="EMBL" id="GEN09721.1"/>
    </source>
</evidence>
<name>A0A511T6C0_MYXFU</name>
<reference evidence="2 3" key="1">
    <citation type="submission" date="2016-10" db="EMBL/GenBank/DDBJ databases">
        <authorList>
            <person name="Varghese N."/>
            <person name="Submissions S."/>
        </authorList>
    </citation>
    <scope>NUCLEOTIDE SEQUENCE [LARGE SCALE GENOMIC DNA]</scope>
    <source>
        <strain evidence="2 3">DSM 16525</strain>
    </source>
</reference>
<evidence type="ECO:0000313" key="4">
    <source>
        <dbReference type="Proteomes" id="UP000321514"/>
    </source>
</evidence>
<gene>
    <name evidence="1" type="ORF">MFU01_47580</name>
    <name evidence="2" type="ORF">SAMN05443572_109372</name>
</gene>
<proteinExistence type="predicted"/>
<protein>
    <recommendedName>
        <fullName evidence="5">STAS/SEC14 domain-containing protein</fullName>
    </recommendedName>
</protein>
<evidence type="ECO:0000313" key="3">
    <source>
        <dbReference type="Proteomes" id="UP000183760"/>
    </source>
</evidence>
<reference evidence="1 4" key="2">
    <citation type="submission" date="2019-07" db="EMBL/GenBank/DDBJ databases">
        <title>Whole genome shotgun sequence of Myxococcus fulvus NBRC 100333.</title>
        <authorList>
            <person name="Hosoyama A."/>
            <person name="Uohara A."/>
            <person name="Ohji S."/>
            <person name="Ichikawa N."/>
        </authorList>
    </citation>
    <scope>NUCLEOTIDE SEQUENCE [LARGE SCALE GENOMIC DNA]</scope>
    <source>
        <strain evidence="1 4">NBRC 100333</strain>
    </source>
</reference>
<dbReference type="EMBL" id="FOIB01000009">
    <property type="protein sequence ID" value="SEU33782.1"/>
    <property type="molecule type" value="Genomic_DNA"/>
</dbReference>
<comment type="caution">
    <text evidence="1">The sequence shown here is derived from an EMBL/GenBank/DDBJ whole genome shotgun (WGS) entry which is preliminary data.</text>
</comment>
<dbReference type="AlphaFoldDB" id="A0A511T6C0"/>
<sequence length="140" mass="15497">MVRMWTFGDSKVWLESPDIVRLVNVGPFDVKLIHDLAGVAAELRETHPTLYLINDSRRTSSITSEARRILSETPEVMPFAGTVIFGASFSLRTMANMMGRASMLLGRTRGAPFGMVDTEDQARAWVADLRAQTQAVSRAP</sequence>
<evidence type="ECO:0000313" key="2">
    <source>
        <dbReference type="EMBL" id="SEU33782.1"/>
    </source>
</evidence>
<dbReference type="Proteomes" id="UP000321514">
    <property type="component" value="Unassembled WGS sequence"/>
</dbReference>
<evidence type="ECO:0008006" key="5">
    <source>
        <dbReference type="Google" id="ProtNLM"/>
    </source>
</evidence>
<dbReference type="OrthoDB" id="5524221at2"/>
<keyword evidence="3" id="KW-1185">Reference proteome</keyword>
<accession>A0A511T6C0</accession>
<organism evidence="1 4">
    <name type="scientific">Myxococcus fulvus</name>
    <dbReference type="NCBI Taxonomy" id="33"/>
    <lineage>
        <taxon>Bacteria</taxon>
        <taxon>Pseudomonadati</taxon>
        <taxon>Myxococcota</taxon>
        <taxon>Myxococcia</taxon>
        <taxon>Myxococcales</taxon>
        <taxon>Cystobacterineae</taxon>
        <taxon>Myxococcaceae</taxon>
        <taxon>Myxococcus</taxon>
    </lineage>
</organism>